<evidence type="ECO:0000256" key="2">
    <source>
        <dbReference type="ARBA" id="ARBA00007635"/>
    </source>
</evidence>
<proteinExistence type="inferred from homology"/>
<feature type="transmembrane region" description="Helical" evidence="6">
    <location>
        <begin position="270"/>
        <end position="288"/>
    </location>
</feature>
<dbReference type="Proteomes" id="UP000324705">
    <property type="component" value="Chromosome 6B"/>
</dbReference>
<feature type="transmembrane region" description="Helical" evidence="6">
    <location>
        <begin position="340"/>
        <end position="371"/>
    </location>
</feature>
<feature type="transmembrane region" description="Helical" evidence="6">
    <location>
        <begin position="300"/>
        <end position="320"/>
    </location>
</feature>
<keyword evidence="4 6" id="KW-1133">Transmembrane helix</keyword>
<dbReference type="GO" id="GO:0016020">
    <property type="term" value="C:membrane"/>
    <property type="evidence" value="ECO:0007669"/>
    <property type="project" value="UniProtKB-SubCell"/>
</dbReference>
<keyword evidence="9" id="KW-1185">Reference proteome</keyword>
<dbReference type="SUPFAM" id="SSF103481">
    <property type="entry name" value="Multidrug resistance efflux transporter EmrE"/>
    <property type="match status" value="2"/>
</dbReference>
<reference evidence="8 9" key="1">
    <citation type="submission" date="2017-09" db="EMBL/GenBank/DDBJ databases">
        <authorList>
            <consortium name="International Durum Wheat Genome Sequencing Consortium (IDWGSC)"/>
            <person name="Milanesi L."/>
        </authorList>
    </citation>
    <scope>NUCLEOTIDE SEQUENCE [LARGE SCALE GENOMIC DNA]</scope>
    <source>
        <strain evidence="9">cv. Svevo</strain>
    </source>
</reference>
<organism evidence="8 9">
    <name type="scientific">Triticum turgidum subsp. durum</name>
    <name type="common">Durum wheat</name>
    <name type="synonym">Triticum durum</name>
    <dbReference type="NCBI Taxonomy" id="4567"/>
    <lineage>
        <taxon>Eukaryota</taxon>
        <taxon>Viridiplantae</taxon>
        <taxon>Streptophyta</taxon>
        <taxon>Embryophyta</taxon>
        <taxon>Tracheophyta</taxon>
        <taxon>Spermatophyta</taxon>
        <taxon>Magnoliopsida</taxon>
        <taxon>Liliopsida</taxon>
        <taxon>Poales</taxon>
        <taxon>Poaceae</taxon>
        <taxon>BOP clade</taxon>
        <taxon>Pooideae</taxon>
        <taxon>Triticodae</taxon>
        <taxon>Triticeae</taxon>
        <taxon>Triticinae</taxon>
        <taxon>Triticum</taxon>
    </lineage>
</organism>
<feature type="transmembrane region" description="Helical" evidence="6">
    <location>
        <begin position="238"/>
        <end position="258"/>
    </location>
</feature>
<dbReference type="Gramene" id="TRITD6Bv1G159050.4">
    <property type="protein sequence ID" value="TRITD6Bv1G159050.4"/>
    <property type="gene ID" value="TRITD6Bv1G159050"/>
</dbReference>
<accession>A0A9R1BCP8</accession>
<comment type="similarity">
    <text evidence="2">Belongs to the drug/metabolite transporter (DMT) superfamily. Plant drug/metabolite exporter (P-DME) (TC 2.A.7.4) family.</text>
</comment>
<evidence type="ECO:0000256" key="4">
    <source>
        <dbReference type="ARBA" id="ARBA00022989"/>
    </source>
</evidence>
<comment type="subcellular location">
    <subcellularLocation>
        <location evidence="1">Membrane</location>
        <topology evidence="1">Multi-pass membrane protein</topology>
    </subcellularLocation>
</comment>
<feature type="transmembrane region" description="Helical" evidence="6">
    <location>
        <begin position="191"/>
        <end position="217"/>
    </location>
</feature>
<evidence type="ECO:0000259" key="7">
    <source>
        <dbReference type="Pfam" id="PF00892"/>
    </source>
</evidence>
<keyword evidence="3 6" id="KW-0812">Transmembrane</keyword>
<keyword evidence="5 6" id="KW-0472">Membrane</keyword>
<dbReference type="InterPro" id="IPR000620">
    <property type="entry name" value="EamA_dom"/>
</dbReference>
<dbReference type="EMBL" id="LT934122">
    <property type="protein sequence ID" value="VAI59843.1"/>
    <property type="molecule type" value="Genomic_DNA"/>
</dbReference>
<evidence type="ECO:0000256" key="5">
    <source>
        <dbReference type="ARBA" id="ARBA00023136"/>
    </source>
</evidence>
<feature type="domain" description="EamA" evidence="7">
    <location>
        <begin position="15"/>
        <end position="128"/>
    </location>
</feature>
<evidence type="ECO:0000256" key="6">
    <source>
        <dbReference type="SAM" id="Phobius"/>
    </source>
</evidence>
<dbReference type="InterPro" id="IPR030184">
    <property type="entry name" value="WAT1-related"/>
</dbReference>
<sequence length="425" mass="46408">MAAAARDGEARRAHAAMVGSQFINAGYHVIAKQALNVGVNRVVFCVYRDLLALCVLAPIAFFRHRGSPAQARPPPVTRRLLTSFFFLGLTGIFGNQLLFLFGLGYTNPTYAAAIQPSIPVFTFILALIMGILQFSGLKRRAWSHTRAVPRGAAVFGSSDLDLDVPRNVVITEMLQPEPGSSWFIAYGLEKWHIGVLCLIGNCLCMATYLALQFLCLLDILKVRRILKLRPGLLFLEKAHIYAVWPTGHCLILNMAPILVKYPCSLSLTAYSYFFGALLMLISGVFSTTSKEDWTLTASEFAAVVYAGVVSSALNTGLLTWSNKILGPAMVALYMPLQPVLSALLSVLFLGSPIYFGSIIGGFLIISGLYIVTWARHREKLTATGVPYVKCASEPCDSASQVIKGGNLSPRPFISLSRLWNVPHES</sequence>
<feature type="transmembrane region" description="Helical" evidence="6">
    <location>
        <begin position="82"/>
        <end position="106"/>
    </location>
</feature>
<name>A0A9R1BCP8_TRITD</name>
<dbReference type="Pfam" id="PF00892">
    <property type="entry name" value="EamA"/>
    <property type="match status" value="2"/>
</dbReference>
<feature type="transmembrane region" description="Helical" evidence="6">
    <location>
        <begin position="118"/>
        <end position="136"/>
    </location>
</feature>
<gene>
    <name evidence="8" type="ORF">TRITD_6Bv1G159050</name>
</gene>
<dbReference type="InterPro" id="IPR037185">
    <property type="entry name" value="EmrE-like"/>
</dbReference>
<evidence type="ECO:0000256" key="3">
    <source>
        <dbReference type="ARBA" id="ARBA00022692"/>
    </source>
</evidence>
<feature type="domain" description="EamA" evidence="7">
    <location>
        <begin position="264"/>
        <end position="372"/>
    </location>
</feature>
<dbReference type="OMA" id="MNHEINA"/>
<protein>
    <recommendedName>
        <fullName evidence="7">EamA domain-containing protein</fullName>
    </recommendedName>
</protein>
<evidence type="ECO:0000313" key="8">
    <source>
        <dbReference type="EMBL" id="VAI59843.1"/>
    </source>
</evidence>
<dbReference type="PANTHER" id="PTHR31218">
    <property type="entry name" value="WAT1-RELATED PROTEIN"/>
    <property type="match status" value="1"/>
</dbReference>
<dbReference type="GO" id="GO:0022857">
    <property type="term" value="F:transmembrane transporter activity"/>
    <property type="evidence" value="ECO:0007669"/>
    <property type="project" value="InterPro"/>
</dbReference>
<evidence type="ECO:0000313" key="9">
    <source>
        <dbReference type="Proteomes" id="UP000324705"/>
    </source>
</evidence>
<dbReference type="AlphaFoldDB" id="A0A9R1BCP8"/>
<evidence type="ECO:0000256" key="1">
    <source>
        <dbReference type="ARBA" id="ARBA00004141"/>
    </source>
</evidence>